<dbReference type="Pfam" id="PF13439">
    <property type="entry name" value="Glyco_transf_4"/>
    <property type="match status" value="1"/>
</dbReference>
<reference evidence="4 5" key="1">
    <citation type="journal article" date="2019" name="Environ. Microbiol.">
        <title>An active ?-lactamase is a part of an orchestrated cell wall stress resistance network of Bacillus subtilis and related rhizosphere species.</title>
        <authorList>
            <person name="Bucher T."/>
            <person name="Keren-Paz A."/>
            <person name="Hausser J."/>
            <person name="Olender T."/>
            <person name="Cytryn E."/>
            <person name="Kolodkin-Gal I."/>
        </authorList>
    </citation>
    <scope>NUCLEOTIDE SEQUENCE [LARGE SCALE GENOMIC DNA]</scope>
    <source>
        <strain evidence="4 5">I32</strain>
    </source>
</reference>
<dbReference type="Proteomes" id="UP000308444">
    <property type="component" value="Unassembled WGS sequence"/>
</dbReference>
<dbReference type="PANTHER" id="PTHR45947">
    <property type="entry name" value="SULFOQUINOVOSYL TRANSFERASE SQD2"/>
    <property type="match status" value="1"/>
</dbReference>
<gene>
    <name evidence="4" type="ORF">FC695_02240</name>
</gene>
<evidence type="ECO:0000256" key="1">
    <source>
        <dbReference type="ARBA" id="ARBA00009481"/>
    </source>
</evidence>
<proteinExistence type="inferred from homology"/>
<dbReference type="Gene3D" id="3.40.50.2000">
    <property type="entry name" value="Glycogen Phosphorylase B"/>
    <property type="match status" value="2"/>
</dbReference>
<evidence type="ECO:0000259" key="2">
    <source>
        <dbReference type="Pfam" id="PF00534"/>
    </source>
</evidence>
<dbReference type="CDD" id="cd03794">
    <property type="entry name" value="GT4_WbuB-like"/>
    <property type="match status" value="1"/>
</dbReference>
<name>A0A9X9AJI9_BACCE</name>
<dbReference type="InterPro" id="IPR050194">
    <property type="entry name" value="Glycosyltransferase_grp1"/>
</dbReference>
<accession>A0A9X9AJI9</accession>
<feature type="domain" description="Glycosyltransferase subfamily 4-like N-terminal" evidence="3">
    <location>
        <begin position="16"/>
        <end position="161"/>
    </location>
</feature>
<organism evidence="4 5">
    <name type="scientific">Bacillus cereus</name>
    <dbReference type="NCBI Taxonomy" id="1396"/>
    <lineage>
        <taxon>Bacteria</taxon>
        <taxon>Bacillati</taxon>
        <taxon>Bacillota</taxon>
        <taxon>Bacilli</taxon>
        <taxon>Bacillales</taxon>
        <taxon>Bacillaceae</taxon>
        <taxon>Bacillus</taxon>
        <taxon>Bacillus cereus group</taxon>
    </lineage>
</organism>
<evidence type="ECO:0000259" key="3">
    <source>
        <dbReference type="Pfam" id="PF13439"/>
    </source>
</evidence>
<dbReference type="RefSeq" id="WP_137050392.1">
    <property type="nucleotide sequence ID" value="NZ_JAMAVG010000014.1"/>
</dbReference>
<dbReference type="Pfam" id="PF00534">
    <property type="entry name" value="Glycos_transf_1"/>
    <property type="match status" value="1"/>
</dbReference>
<feature type="domain" description="Glycosyl transferase family 1" evidence="2">
    <location>
        <begin position="183"/>
        <end position="347"/>
    </location>
</feature>
<dbReference type="SUPFAM" id="SSF53756">
    <property type="entry name" value="UDP-Glycosyltransferase/glycogen phosphorylase"/>
    <property type="match status" value="1"/>
</dbReference>
<dbReference type="InterPro" id="IPR028098">
    <property type="entry name" value="Glyco_trans_4-like_N"/>
</dbReference>
<comment type="caution">
    <text evidence="4">The sequence shown here is derived from an EMBL/GenBank/DDBJ whole genome shotgun (WGS) entry which is preliminary data.</text>
</comment>
<sequence length="375" mass="43604">MNIFIFSSVHPWNDTRVFYKEAVSLANAGYKVKLCAIQNDIEYENNIENLSVECLPRVKRWARPLLWCRLFMKAQRERADVYHFHDPELLIVAYILSIFTKSKIIYDMHEDFPAAIKSKNWIPKFVRGKLSTIVGYLEKFFMKRCDAVIYAEKYYKDNYKNVDILKEDILNYPLQRTSSVSETSNKIPYIVYAGAISKTRGLDEMLQVASNLKERKLEFKMILIGGFSEKDKEETCDFIQANNLNKNVILPGRLPLHEVFTYYVKANVGIAILHPEKNYLQSLATKLFEYMSFSIPIVASNFPDWKALIENNRCGIAVNPLDVKMVVDAIQKIVTNKELSLQFGENGFRAYQEQYNWAIEEKKLVKLYETILGES</sequence>
<comment type="similarity">
    <text evidence="1">Belongs to the glycosyltransferase group 1 family. Glycosyltransferase 4 subfamily.</text>
</comment>
<dbReference type="AlphaFoldDB" id="A0A9X9AJI9"/>
<dbReference type="GO" id="GO:0016758">
    <property type="term" value="F:hexosyltransferase activity"/>
    <property type="evidence" value="ECO:0007669"/>
    <property type="project" value="TreeGrafter"/>
</dbReference>
<dbReference type="PANTHER" id="PTHR45947:SF3">
    <property type="entry name" value="SULFOQUINOVOSYL TRANSFERASE SQD2"/>
    <property type="match status" value="1"/>
</dbReference>
<dbReference type="EMBL" id="SZOH01000112">
    <property type="protein sequence ID" value="TKJ07960.1"/>
    <property type="molecule type" value="Genomic_DNA"/>
</dbReference>
<evidence type="ECO:0000313" key="4">
    <source>
        <dbReference type="EMBL" id="TKJ07960.1"/>
    </source>
</evidence>
<dbReference type="InterPro" id="IPR001296">
    <property type="entry name" value="Glyco_trans_1"/>
</dbReference>
<protein>
    <submittedName>
        <fullName evidence="4">Glycosyltransferase family 4 protein</fullName>
    </submittedName>
</protein>
<evidence type="ECO:0000313" key="5">
    <source>
        <dbReference type="Proteomes" id="UP000308444"/>
    </source>
</evidence>